<dbReference type="GO" id="GO:0005886">
    <property type="term" value="C:plasma membrane"/>
    <property type="evidence" value="ECO:0007669"/>
    <property type="project" value="UniProtKB-SubCell"/>
</dbReference>
<dbReference type="InterPro" id="IPR023380">
    <property type="entry name" value="DsbB-like_sf"/>
</dbReference>
<evidence type="ECO:0000256" key="12">
    <source>
        <dbReference type="ARBA" id="ARBA00037310"/>
    </source>
</evidence>
<proteinExistence type="inferred from homology"/>
<evidence type="ECO:0000256" key="2">
    <source>
        <dbReference type="ARBA" id="ARBA00022448"/>
    </source>
</evidence>
<evidence type="ECO:0000256" key="10">
    <source>
        <dbReference type="ARBA" id="ARBA00023157"/>
    </source>
</evidence>
<evidence type="ECO:0000313" key="16">
    <source>
        <dbReference type="EMBL" id="QPM89829.1"/>
    </source>
</evidence>
<dbReference type="InterPro" id="IPR050183">
    <property type="entry name" value="DsbB"/>
</dbReference>
<evidence type="ECO:0000256" key="13">
    <source>
        <dbReference type="ARBA" id="ARBA00038060"/>
    </source>
</evidence>
<organism evidence="16 17">
    <name type="scientific">Pseudooceanicola algae</name>
    <dbReference type="NCBI Taxonomy" id="1537215"/>
    <lineage>
        <taxon>Bacteria</taxon>
        <taxon>Pseudomonadati</taxon>
        <taxon>Pseudomonadota</taxon>
        <taxon>Alphaproteobacteria</taxon>
        <taxon>Rhodobacterales</taxon>
        <taxon>Paracoccaceae</taxon>
        <taxon>Pseudooceanicola</taxon>
    </lineage>
</organism>
<keyword evidence="11" id="KW-0676">Redox-active center</keyword>
<keyword evidence="2" id="KW-0813">Transport</keyword>
<evidence type="ECO:0000256" key="5">
    <source>
        <dbReference type="ARBA" id="ARBA00022692"/>
    </source>
</evidence>
<comment type="subcellular location">
    <subcellularLocation>
        <location evidence="1">Cell inner membrane</location>
        <topology evidence="1">Multi-pass membrane protein</topology>
    </subcellularLocation>
</comment>
<keyword evidence="10" id="KW-1015">Disulfide bond</keyword>
<dbReference type="EMBL" id="CP060436">
    <property type="protein sequence ID" value="QPM89829.1"/>
    <property type="molecule type" value="Genomic_DNA"/>
</dbReference>
<comment type="function">
    <text evidence="12">Required for disulfide bond formation in some proteins. Part of a redox system composed of DsbI and DsbL that mediates formation of an essential disulfide bond in AssT.</text>
</comment>
<gene>
    <name evidence="16" type="primary">dsbB</name>
    <name evidence="16" type="ORF">PSAL_010570</name>
</gene>
<dbReference type="OrthoDB" id="9808637at2"/>
<evidence type="ECO:0000256" key="9">
    <source>
        <dbReference type="ARBA" id="ARBA00023136"/>
    </source>
</evidence>
<evidence type="ECO:0000313" key="17">
    <source>
        <dbReference type="Proteomes" id="UP000283786"/>
    </source>
</evidence>
<dbReference type="Pfam" id="PF02600">
    <property type="entry name" value="DsbB"/>
    <property type="match status" value="1"/>
</dbReference>
<dbReference type="PIRSF" id="PIRSF033913">
    <property type="entry name" value="S-S_format_DsbB"/>
    <property type="match status" value="1"/>
</dbReference>
<comment type="subunit">
    <text evidence="14">Interacts with DsbL.</text>
</comment>
<comment type="similarity">
    <text evidence="13">Belongs to the DsbB family. DsbI subfamily.</text>
</comment>
<dbReference type="InterPro" id="IPR003752">
    <property type="entry name" value="DiS_bond_form_DsbB/BdbC"/>
</dbReference>
<keyword evidence="6" id="KW-0249">Electron transport</keyword>
<evidence type="ECO:0000256" key="6">
    <source>
        <dbReference type="ARBA" id="ARBA00022982"/>
    </source>
</evidence>
<evidence type="ECO:0000256" key="11">
    <source>
        <dbReference type="ARBA" id="ARBA00023284"/>
    </source>
</evidence>
<dbReference type="RefSeq" id="WP_119840210.1">
    <property type="nucleotide sequence ID" value="NZ_CP060436.1"/>
</dbReference>
<dbReference type="AlphaFoldDB" id="A0A418SF08"/>
<protein>
    <recommendedName>
        <fullName evidence="15">Putative protein-disulfide oxidoreductase DsbI</fullName>
    </recommendedName>
</protein>
<dbReference type="Gene3D" id="1.20.1550.10">
    <property type="entry name" value="DsbB-like"/>
    <property type="match status" value="1"/>
</dbReference>
<keyword evidence="9" id="KW-0472">Membrane</keyword>
<dbReference type="PANTHER" id="PTHR36570:SF1">
    <property type="entry name" value="PROTEIN-DISULFIDE OXIDOREDUCTASE DSBI"/>
    <property type="match status" value="1"/>
</dbReference>
<evidence type="ECO:0000256" key="8">
    <source>
        <dbReference type="ARBA" id="ARBA00023002"/>
    </source>
</evidence>
<evidence type="ECO:0000256" key="3">
    <source>
        <dbReference type="ARBA" id="ARBA00022475"/>
    </source>
</evidence>
<keyword evidence="4" id="KW-0997">Cell inner membrane</keyword>
<evidence type="ECO:0000256" key="4">
    <source>
        <dbReference type="ARBA" id="ARBA00022519"/>
    </source>
</evidence>
<evidence type="ECO:0000256" key="14">
    <source>
        <dbReference type="ARBA" id="ARBA00038526"/>
    </source>
</evidence>
<evidence type="ECO:0000256" key="7">
    <source>
        <dbReference type="ARBA" id="ARBA00022989"/>
    </source>
</evidence>
<dbReference type="GO" id="GO:0006457">
    <property type="term" value="P:protein folding"/>
    <property type="evidence" value="ECO:0007669"/>
    <property type="project" value="InterPro"/>
</dbReference>
<evidence type="ECO:0000256" key="1">
    <source>
        <dbReference type="ARBA" id="ARBA00004429"/>
    </source>
</evidence>
<dbReference type="GO" id="GO:0015035">
    <property type="term" value="F:protein-disulfide reductase activity"/>
    <property type="evidence" value="ECO:0007669"/>
    <property type="project" value="InterPro"/>
</dbReference>
<dbReference type="KEGG" id="palw:PSAL_010570"/>
<dbReference type="PANTHER" id="PTHR36570">
    <property type="entry name" value="DISULFIDE BOND FORMATION PROTEIN B"/>
    <property type="match status" value="1"/>
</dbReference>
<keyword evidence="8" id="KW-0560">Oxidoreductase</keyword>
<accession>A0A418SF08</accession>
<keyword evidence="3" id="KW-1003">Cell membrane</keyword>
<sequence length="157" mass="16755">MTIRLTFRPVVLIATLGSAAMLLGALAFQFIAGLAPCHLCYLQRYPHLAAVLIGLAALATGRRWLAAFGALAAGITAWIGFYHTGVERGIFEGPTTCTSASPGALDADALFNQIMNAPLTRCDEVAWSMLGLSMASWNAVISVFLMLIWLRALTLKA</sequence>
<keyword evidence="5" id="KW-0812">Transmembrane</keyword>
<evidence type="ECO:0000256" key="15">
    <source>
        <dbReference type="ARBA" id="ARBA00039389"/>
    </source>
</evidence>
<dbReference type="SUPFAM" id="SSF158442">
    <property type="entry name" value="DsbB-like"/>
    <property type="match status" value="1"/>
</dbReference>
<dbReference type="Proteomes" id="UP000283786">
    <property type="component" value="Chromosome"/>
</dbReference>
<reference evidence="16 17" key="1">
    <citation type="submission" date="2020-08" db="EMBL/GenBank/DDBJ databases">
        <title>Genome sequence of Rhodobacteraceae bacterium Lw-13e.</title>
        <authorList>
            <person name="Poehlein A."/>
            <person name="Wolter L."/>
            <person name="Daniel R."/>
            <person name="Brinkhoff T."/>
        </authorList>
    </citation>
    <scope>NUCLEOTIDE SEQUENCE [LARGE SCALE GENOMIC DNA]</scope>
    <source>
        <strain evidence="16 17">Lw-13e</strain>
    </source>
</reference>
<dbReference type="InterPro" id="IPR024199">
    <property type="entry name" value="Uncharacterised_DsbB"/>
</dbReference>
<keyword evidence="17" id="KW-1185">Reference proteome</keyword>
<name>A0A418SF08_9RHOB</name>
<keyword evidence="7" id="KW-1133">Transmembrane helix</keyword>